<reference evidence="12 13" key="1">
    <citation type="submission" date="2015-12" db="EMBL/GenBank/DDBJ databases">
        <title>Dictyostelia acquired genes for synthesis and detection of signals that induce cell-type specialization by lateral gene transfer from prokaryotes.</title>
        <authorList>
            <person name="Gloeckner G."/>
            <person name="Schaap P."/>
        </authorList>
    </citation>
    <scope>NUCLEOTIDE SEQUENCE [LARGE SCALE GENOMIC DNA]</scope>
    <source>
        <strain evidence="12 13">TK</strain>
    </source>
</reference>
<feature type="transmembrane region" description="Helical" evidence="9">
    <location>
        <begin position="361"/>
        <end position="381"/>
    </location>
</feature>
<dbReference type="InterPro" id="IPR046791">
    <property type="entry name" value="Polycystin_dom"/>
</dbReference>
<keyword evidence="13" id="KW-1185">Reference proteome</keyword>
<name>A0A151ZKA5_TIELA</name>
<feature type="disulfide bond" evidence="7">
    <location>
        <begin position="163"/>
        <end position="172"/>
    </location>
</feature>
<accession>A0A151ZKA5</accession>
<dbReference type="Gene3D" id="1.10.287.70">
    <property type="match status" value="1"/>
</dbReference>
<dbReference type="InterPro" id="IPR003915">
    <property type="entry name" value="PKD_2"/>
</dbReference>
<organism evidence="12 13">
    <name type="scientific">Tieghemostelium lacteum</name>
    <name type="common">Slime mold</name>
    <name type="synonym">Dictyostelium lacteum</name>
    <dbReference type="NCBI Taxonomy" id="361077"/>
    <lineage>
        <taxon>Eukaryota</taxon>
        <taxon>Amoebozoa</taxon>
        <taxon>Evosea</taxon>
        <taxon>Eumycetozoa</taxon>
        <taxon>Dictyostelia</taxon>
        <taxon>Dictyosteliales</taxon>
        <taxon>Raperosteliaceae</taxon>
        <taxon>Tieghemostelium</taxon>
    </lineage>
</organism>
<evidence type="ECO:0000256" key="8">
    <source>
        <dbReference type="SAM" id="MobiDB-lite"/>
    </source>
</evidence>
<dbReference type="InParanoid" id="A0A151ZKA5"/>
<keyword evidence="3 9" id="KW-0812">Transmembrane</keyword>
<keyword evidence="5 9" id="KW-0472">Membrane</keyword>
<feature type="domain" description="Polycystin" evidence="11">
    <location>
        <begin position="119"/>
        <end position="309"/>
    </location>
</feature>
<dbReference type="OMA" id="AFTVHKN"/>
<evidence type="ECO:0000256" key="3">
    <source>
        <dbReference type="ARBA" id="ARBA00022692"/>
    </source>
</evidence>
<dbReference type="GO" id="GO:0016020">
    <property type="term" value="C:membrane"/>
    <property type="evidence" value="ECO:0007669"/>
    <property type="project" value="UniProtKB-SubCell"/>
</dbReference>
<dbReference type="EMBL" id="LODT01000022">
    <property type="protein sequence ID" value="KYQ94421.1"/>
    <property type="molecule type" value="Genomic_DNA"/>
</dbReference>
<evidence type="ECO:0000259" key="11">
    <source>
        <dbReference type="Pfam" id="PF20519"/>
    </source>
</evidence>
<dbReference type="OrthoDB" id="444119at2759"/>
<gene>
    <name evidence="12" type="ORF">DLAC_04717</name>
</gene>
<evidence type="ECO:0000259" key="10">
    <source>
        <dbReference type="Pfam" id="PF08016"/>
    </source>
</evidence>
<dbReference type="InterPro" id="IPR051223">
    <property type="entry name" value="Polycystin"/>
</dbReference>
<dbReference type="Proteomes" id="UP000076078">
    <property type="component" value="Unassembled WGS sequence"/>
</dbReference>
<dbReference type="PANTHER" id="PTHR10877">
    <property type="entry name" value="POLYCYSTIN FAMILY MEMBER"/>
    <property type="match status" value="1"/>
</dbReference>
<evidence type="ECO:0000256" key="6">
    <source>
        <dbReference type="ARBA" id="ARBA00023180"/>
    </source>
</evidence>
<comment type="similarity">
    <text evidence="2">Belongs to the polycystin family.</text>
</comment>
<protein>
    <submittedName>
        <fullName evidence="12">Putative Ca2+ channel</fullName>
    </submittedName>
</protein>
<evidence type="ECO:0000256" key="2">
    <source>
        <dbReference type="ARBA" id="ARBA00007200"/>
    </source>
</evidence>
<evidence type="ECO:0000256" key="7">
    <source>
        <dbReference type="PIRSR" id="PIRSR603915-2"/>
    </source>
</evidence>
<evidence type="ECO:0000313" key="13">
    <source>
        <dbReference type="Proteomes" id="UP000076078"/>
    </source>
</evidence>
<dbReference type="PRINTS" id="PR01433">
    <property type="entry name" value="POLYCYSTIN2"/>
</dbReference>
<feature type="transmembrane region" description="Helical" evidence="9">
    <location>
        <begin position="322"/>
        <end position="340"/>
    </location>
</feature>
<dbReference type="FunCoup" id="A0A151ZKA5">
    <property type="interactions" value="1"/>
</dbReference>
<evidence type="ECO:0000256" key="5">
    <source>
        <dbReference type="ARBA" id="ARBA00023136"/>
    </source>
</evidence>
<feature type="transmembrane region" description="Helical" evidence="9">
    <location>
        <begin position="514"/>
        <end position="539"/>
    </location>
</feature>
<dbReference type="Pfam" id="PF08016">
    <property type="entry name" value="PKD_channel"/>
    <property type="match status" value="1"/>
</dbReference>
<dbReference type="Pfam" id="PF20519">
    <property type="entry name" value="Polycystin_dom"/>
    <property type="match status" value="1"/>
</dbReference>
<dbReference type="FunFam" id="1.10.287.70:FF:000086">
    <property type="entry name" value="Polycystic kidney disease 2"/>
    <property type="match status" value="1"/>
</dbReference>
<dbReference type="GO" id="GO:0005509">
    <property type="term" value="F:calcium ion binding"/>
    <property type="evidence" value="ECO:0007669"/>
    <property type="project" value="InterPro"/>
</dbReference>
<evidence type="ECO:0000256" key="9">
    <source>
        <dbReference type="SAM" id="Phobius"/>
    </source>
</evidence>
<evidence type="ECO:0000256" key="4">
    <source>
        <dbReference type="ARBA" id="ARBA00022989"/>
    </source>
</evidence>
<feature type="transmembrane region" description="Helical" evidence="9">
    <location>
        <begin position="63"/>
        <end position="81"/>
    </location>
</feature>
<proteinExistence type="inferred from homology"/>
<feature type="transmembrane region" description="Helical" evidence="9">
    <location>
        <begin position="451"/>
        <end position="473"/>
    </location>
</feature>
<dbReference type="STRING" id="361077.A0A151ZKA5"/>
<evidence type="ECO:0000313" key="12">
    <source>
        <dbReference type="EMBL" id="KYQ94421.1"/>
    </source>
</evidence>
<dbReference type="InterPro" id="IPR013122">
    <property type="entry name" value="PKD1_2_channel"/>
</dbReference>
<feature type="region of interest" description="Disordered" evidence="8">
    <location>
        <begin position="707"/>
        <end position="736"/>
    </location>
</feature>
<comment type="subcellular location">
    <subcellularLocation>
        <location evidence="1">Membrane</location>
        <topology evidence="1">Multi-pass membrane protein</topology>
    </subcellularLocation>
</comment>
<sequence>MSGNSTNSFPTISMTDKFSTLRKKITSQRLELVDVFVNKTVEDKATLLASIETQRHSRLIKDLLIHSIFFIAFVAIILMQLNPDSVYKVNDSLKQSLVYDEIPGLEFAKSYDEIDNPGDFQNYIINLFAPAVQEMNFNNSLAMNKIIGETVRVRVLRVKENSCPNTGLDIICYSNSYNKDTKDRISYGGYEATHPGSNVSLTGMPYEGPFKYTSNSGGSFVFGYNQYVYDRSGYYLDIPLYDTVNNVSIVQYFEQLFENGFFDVQVRAVIISFITLNLNYESRATSTALLTEWTAAGSVNAYYSMRTYRIEMYINAIDRFRAFLEITFLVFLVYYLYYFLNEGRIDYKLNRIRYYILSFKNILDLINLTLFVTSVALYLAFLGNSDRKITNSILDQGYKVYLEDLGQTALVLYQLSAINILILAFKTFRFLVVHRRLYVLWITLSEAKLQLITFTVMFIIVMFGFLFASWATFGVQMSSFNGFISSLGTLLQFIIGNPPDYSEMAYTNRALGPIFYVLFTIFMFFILVNMFVAIISNSYSEINERINRKQSEKRYLLTKFQRYLMSLKFLFRSHIYDLTTLVMLIQKTAPQILLDKNVTNEIILQEIKKIDSTIRDDELNYYADLVMKVHRSRKKYLKQLLLLNTASEFELRLMGGQSKSFSFSFNDYVKKKKQKKKKVASMDQKIEHLQKQLNLIMKALNIDPIDPIDTSTSTPTPLNNNNNNNNNNIGNSSSSTLNNSIVPSSIITE</sequence>
<comment type="caution">
    <text evidence="12">The sequence shown here is derived from an EMBL/GenBank/DDBJ whole genome shotgun (WGS) entry which is preliminary data.</text>
</comment>
<dbReference type="PANTHER" id="PTHR10877:SF183">
    <property type="entry name" value="AT14535P-RELATED"/>
    <property type="match status" value="1"/>
</dbReference>
<dbReference type="AlphaFoldDB" id="A0A151ZKA5"/>
<feature type="transmembrane region" description="Helical" evidence="9">
    <location>
        <begin position="411"/>
        <end position="431"/>
    </location>
</feature>
<keyword evidence="4 9" id="KW-1133">Transmembrane helix</keyword>
<feature type="domain" description="Polycystin cation channel PKD1/PKD2" evidence="10">
    <location>
        <begin position="322"/>
        <end position="542"/>
    </location>
</feature>
<evidence type="ECO:0000256" key="1">
    <source>
        <dbReference type="ARBA" id="ARBA00004141"/>
    </source>
</evidence>
<keyword evidence="6" id="KW-0325">Glycoprotein</keyword>